<organism evidence="3">
    <name type="scientific">Eremomyces bilateralis CBS 781.70</name>
    <dbReference type="NCBI Taxonomy" id="1392243"/>
    <lineage>
        <taxon>Eukaryota</taxon>
        <taxon>Fungi</taxon>
        <taxon>Dikarya</taxon>
        <taxon>Ascomycota</taxon>
        <taxon>Pezizomycotina</taxon>
        <taxon>Dothideomycetes</taxon>
        <taxon>Dothideomycetes incertae sedis</taxon>
        <taxon>Eremomycetales</taxon>
        <taxon>Eremomycetaceae</taxon>
        <taxon>Eremomyces</taxon>
    </lineage>
</organism>
<keyword evidence="4" id="KW-1185">Reference proteome</keyword>
<dbReference type="PRINTS" id="PR00364">
    <property type="entry name" value="DISEASERSIST"/>
</dbReference>
<dbReference type="Proteomes" id="UP000504638">
    <property type="component" value="Unplaced"/>
</dbReference>
<reference evidence="5" key="2">
    <citation type="submission" date="2020-04" db="EMBL/GenBank/DDBJ databases">
        <authorList>
            <consortium name="NCBI Genome Project"/>
        </authorList>
    </citation>
    <scope>NUCLEOTIDE SEQUENCE</scope>
    <source>
        <strain evidence="5">CBS 781.70</strain>
    </source>
</reference>
<dbReference type="Pfam" id="PF06985">
    <property type="entry name" value="HET"/>
    <property type="match status" value="1"/>
</dbReference>
<dbReference type="InterPro" id="IPR002182">
    <property type="entry name" value="NB-ARC"/>
</dbReference>
<dbReference type="Pfam" id="PF00931">
    <property type="entry name" value="NB-ARC"/>
    <property type="match status" value="1"/>
</dbReference>
<dbReference type="SUPFAM" id="SSF52540">
    <property type="entry name" value="P-loop containing nucleoside triphosphate hydrolases"/>
    <property type="match status" value="1"/>
</dbReference>
<dbReference type="AlphaFoldDB" id="A0A6G1G6M4"/>
<dbReference type="InterPro" id="IPR027417">
    <property type="entry name" value="P-loop_NTPase"/>
</dbReference>
<reference evidence="5" key="3">
    <citation type="submission" date="2025-04" db="UniProtKB">
        <authorList>
            <consortium name="RefSeq"/>
        </authorList>
    </citation>
    <scope>IDENTIFICATION</scope>
    <source>
        <strain evidence="5">CBS 781.70</strain>
    </source>
</reference>
<dbReference type="Gene3D" id="3.40.50.300">
    <property type="entry name" value="P-loop containing nucleotide triphosphate hydrolases"/>
    <property type="match status" value="1"/>
</dbReference>
<evidence type="ECO:0000313" key="5">
    <source>
        <dbReference type="RefSeq" id="XP_033535334.1"/>
    </source>
</evidence>
<dbReference type="OrthoDB" id="674604at2759"/>
<accession>A0A6G1G6M4</accession>
<sequence>MRLLKRSGSGELSLTDDLVDDDIPRKYAILSHTWIRGEEVTFEEFRKGMRKHTVGYNKIEFCGEQTARDGLEYFWVDTCCIDKSNSTELSKAINSMFRWYHNATRCYVYLSDVSGSASGANNPHSQRWETDFRKSRWFRRGWALQELIAPESVEFFSKDRVLLGSKKFLERQIREITGIPATALRGGALSQYGVAERLSWAEDRETTEVEDKAYSLLGIFGAHMPLIYGEGGDNALRRLHFEIERASTGDHFEDFSVGFSLADASETERFVARKSELKEIQQTLSSDGSRRITVLHGLGGIGKTQLTVEYTKRYRDSYSAVLWLNAKDEDSLRQSFGNAARRILQEHPSAQRLSGVDLKGSLGEVVEAVKGWLSLPKNTRWLVVYDNYDNPKVAGNTDAAALDIRKYLPESHQGSVIITTRSSRVTIGHRIPVRKLENMQDCLEILSNTSKREGLIRDPDAVKLVNELDGLPLALATAGAYLEQMTTSLAEYLRLYTESWLKLQKRSPELSSYEDRTLYSTWDISFKHVQKQNRLSAQLLQLWAYFDNQDLWFELLCHGDLGDPEWVRELTEDRVNFDDAVRLLCNYGLVEANSTSQEMVESQGRE</sequence>
<reference evidence="3 5" key="1">
    <citation type="submission" date="2020-01" db="EMBL/GenBank/DDBJ databases">
        <authorList>
            <consortium name="DOE Joint Genome Institute"/>
            <person name="Haridas S."/>
            <person name="Albert R."/>
            <person name="Binder M."/>
            <person name="Bloem J."/>
            <person name="Labutti K."/>
            <person name="Salamov A."/>
            <person name="Andreopoulos B."/>
            <person name="Baker S.E."/>
            <person name="Barry K."/>
            <person name="Bills G."/>
            <person name="Bluhm B.H."/>
            <person name="Cannon C."/>
            <person name="Castanera R."/>
            <person name="Culley D.E."/>
            <person name="Daum C."/>
            <person name="Ezra D."/>
            <person name="Gonzalez J.B."/>
            <person name="Henrissat B."/>
            <person name="Kuo A."/>
            <person name="Liang C."/>
            <person name="Lipzen A."/>
            <person name="Lutzoni F."/>
            <person name="Magnuson J."/>
            <person name="Mondo S."/>
            <person name="Nolan M."/>
            <person name="Ohm R."/>
            <person name="Pangilinan J."/>
            <person name="Park H.-J."/>
            <person name="Ramirez L."/>
            <person name="Alfaro M."/>
            <person name="Sun H."/>
            <person name="Tritt A."/>
            <person name="Yoshinaga Y."/>
            <person name="Zwiers L.-H."/>
            <person name="Turgeon B.G."/>
            <person name="Goodwin S.B."/>
            <person name="Spatafora J.W."/>
            <person name="Crous P.W."/>
            <person name="Grigoriev I.V."/>
        </authorList>
    </citation>
    <scope>NUCLEOTIDE SEQUENCE</scope>
    <source>
        <strain evidence="3 5">CBS 781.70</strain>
    </source>
</reference>
<dbReference type="InterPro" id="IPR010730">
    <property type="entry name" value="HET"/>
</dbReference>
<dbReference type="GeneID" id="54421730"/>
<protein>
    <submittedName>
        <fullName evidence="3 5">Kinesin light chain 1</fullName>
    </submittedName>
</protein>
<dbReference type="RefSeq" id="XP_033535334.1">
    <property type="nucleotide sequence ID" value="XM_033681160.1"/>
</dbReference>
<dbReference type="EMBL" id="ML975154">
    <property type="protein sequence ID" value="KAF1813703.1"/>
    <property type="molecule type" value="Genomic_DNA"/>
</dbReference>
<proteinExistence type="predicted"/>
<feature type="domain" description="NB-ARC" evidence="1">
    <location>
        <begin position="274"/>
        <end position="431"/>
    </location>
</feature>
<name>A0A6G1G6M4_9PEZI</name>
<evidence type="ECO:0000259" key="1">
    <source>
        <dbReference type="Pfam" id="PF00931"/>
    </source>
</evidence>
<dbReference type="PANTHER" id="PTHR10622">
    <property type="entry name" value="HET DOMAIN-CONTAINING PROTEIN"/>
    <property type="match status" value="1"/>
</dbReference>
<feature type="domain" description="Heterokaryon incompatibility" evidence="2">
    <location>
        <begin position="27"/>
        <end position="146"/>
    </location>
</feature>
<gene>
    <name evidence="3 5" type="ORF">P152DRAFT_472525</name>
</gene>
<evidence type="ECO:0000313" key="3">
    <source>
        <dbReference type="EMBL" id="KAF1813703.1"/>
    </source>
</evidence>
<dbReference type="GO" id="GO:0043531">
    <property type="term" value="F:ADP binding"/>
    <property type="evidence" value="ECO:0007669"/>
    <property type="project" value="InterPro"/>
</dbReference>
<evidence type="ECO:0000259" key="2">
    <source>
        <dbReference type="Pfam" id="PF06985"/>
    </source>
</evidence>
<evidence type="ECO:0000313" key="4">
    <source>
        <dbReference type="Proteomes" id="UP000504638"/>
    </source>
</evidence>
<dbReference type="PANTHER" id="PTHR10622:SF11">
    <property type="entry name" value="HET-DOMAIN-CONTAINING PROTEIN"/>
    <property type="match status" value="1"/>
</dbReference>